<dbReference type="CDD" id="cd01301">
    <property type="entry name" value="rDP_like"/>
    <property type="match status" value="1"/>
</dbReference>
<dbReference type="AlphaFoldDB" id="A0A0S1B2D9"/>
<dbReference type="PANTHER" id="PTHR10443">
    <property type="entry name" value="MICROSOMAL DIPEPTIDASE"/>
    <property type="match status" value="1"/>
</dbReference>
<gene>
    <name evidence="1" type="ORF">AOT14_28610</name>
</gene>
<reference evidence="1 2" key="1">
    <citation type="journal article" date="2015" name="Genome Announc.">
        <title>Complete Genome Sequencing of Stenotrophomonas acidaminiphila ZAC14D2_NAIMI4_2, a Multidrug-Resistant Strain Isolated from Sediments of a Polluted River in Mexico, Uncovers New Antibiotic Resistance Genes and a Novel Class-II Lasso Peptide Biosynthesis Gene Cluster.</title>
        <authorList>
            <person name="Vinuesa P."/>
            <person name="Ochoa-Sanchez L.E."/>
        </authorList>
    </citation>
    <scope>NUCLEOTIDE SEQUENCE [LARGE SCALE GENOMIC DNA]</scope>
    <source>
        <strain evidence="1 2">ZAC14D2_NAIMI4_2</strain>
    </source>
</reference>
<dbReference type="PROSITE" id="PS51365">
    <property type="entry name" value="RENAL_DIPEPTIDASE_2"/>
    <property type="match status" value="1"/>
</dbReference>
<dbReference type="InterPro" id="IPR032466">
    <property type="entry name" value="Metal_Hydrolase"/>
</dbReference>
<dbReference type="InterPro" id="IPR008257">
    <property type="entry name" value="Pept_M19"/>
</dbReference>
<dbReference type="Gene3D" id="3.20.20.140">
    <property type="entry name" value="Metal-dependent hydrolases"/>
    <property type="match status" value="1"/>
</dbReference>
<protein>
    <submittedName>
        <fullName evidence="1">Dipeptidase</fullName>
    </submittedName>
</protein>
<evidence type="ECO:0000313" key="2">
    <source>
        <dbReference type="Proteomes" id="UP000061010"/>
    </source>
</evidence>
<dbReference type="Gene3D" id="1.10.287.650">
    <property type="entry name" value="L27 domain"/>
    <property type="match status" value="1"/>
</dbReference>
<dbReference type="Pfam" id="PF01244">
    <property type="entry name" value="Peptidase_M19"/>
    <property type="match status" value="1"/>
</dbReference>
<organism evidence="1 2">
    <name type="scientific">Stenotrophomonas acidaminiphila</name>
    <dbReference type="NCBI Taxonomy" id="128780"/>
    <lineage>
        <taxon>Bacteria</taxon>
        <taxon>Pseudomonadati</taxon>
        <taxon>Pseudomonadota</taxon>
        <taxon>Gammaproteobacteria</taxon>
        <taxon>Lysobacterales</taxon>
        <taxon>Lysobacteraceae</taxon>
        <taxon>Stenotrophomonas</taxon>
    </lineage>
</organism>
<dbReference type="SUPFAM" id="SSF51556">
    <property type="entry name" value="Metallo-dependent hydrolases"/>
    <property type="match status" value="1"/>
</dbReference>
<proteinExistence type="predicted"/>
<sequence length="447" mass="47983">MTNGLLARAGRMQECATIRPQGRAMKFDMTFKAGALSAALLAVAATAQAGTGPAKISERARAVQAGAINLDTHLDTPALFSRPGWKITDRHSFQEDGSQVDYPRMVEGGLDGGFWVVFTSQGERDAGGNLKARDAGLRRLSEIREMVAANPDKFELATTADDAARIKAAGRKSVYISMENAYPLEADPSLLSFYYKQGLRMISLAHISHNDFADSAGMGVAPEGEHGGLSEKGKALIAQANRLGIIIDQSHASNTVFDQMLALSRAPIILSHSGASDVFAHSRNIDDARIRALAKKGGVIQVNSLGGYLIDTGATPEYRAERRKLYDAFDDRTAPTDAERAQLKAQLAALDAKYNIRKADFDDYMRHLLHIIKVAGWEHVGLGADWDGGGGVEGYEDIAALPKVVQALLDAGYDERQVSAILGGNTVRLIRQVQALADPAAVKAALE</sequence>
<dbReference type="PANTHER" id="PTHR10443:SF12">
    <property type="entry name" value="DIPEPTIDASE"/>
    <property type="match status" value="1"/>
</dbReference>
<name>A0A0S1B2D9_9GAMM</name>
<dbReference type="GO" id="GO:0070573">
    <property type="term" value="F:metallodipeptidase activity"/>
    <property type="evidence" value="ECO:0007669"/>
    <property type="project" value="InterPro"/>
</dbReference>
<dbReference type="PATRIC" id="fig|128780.6.peg.2893"/>
<dbReference type="KEGG" id="sacz:AOT14_28610"/>
<evidence type="ECO:0000313" key="1">
    <source>
        <dbReference type="EMBL" id="ALJ29216.1"/>
    </source>
</evidence>
<keyword evidence="2" id="KW-1185">Reference proteome</keyword>
<dbReference type="GO" id="GO:0006508">
    <property type="term" value="P:proteolysis"/>
    <property type="evidence" value="ECO:0007669"/>
    <property type="project" value="InterPro"/>
</dbReference>
<dbReference type="EMBL" id="CP012900">
    <property type="protein sequence ID" value="ALJ29216.1"/>
    <property type="molecule type" value="Genomic_DNA"/>
</dbReference>
<accession>A0A0S1B2D9</accession>
<dbReference type="Proteomes" id="UP000061010">
    <property type="component" value="Chromosome"/>
</dbReference>